<evidence type="ECO:0008006" key="3">
    <source>
        <dbReference type="Google" id="ProtNLM"/>
    </source>
</evidence>
<dbReference type="PANTHER" id="PTHR11451">
    <property type="entry name" value="THREONINE-TRNA LIGASE"/>
    <property type="match status" value="1"/>
</dbReference>
<dbReference type="Gene3D" id="3.30.980.10">
    <property type="entry name" value="Threonyl-trna Synthetase, Chain A, domain 2"/>
    <property type="match status" value="1"/>
</dbReference>
<dbReference type="SUPFAM" id="SSF55186">
    <property type="entry name" value="ThrRS/AlaRS common domain"/>
    <property type="match status" value="1"/>
</dbReference>
<dbReference type="InterPro" id="IPR018163">
    <property type="entry name" value="Thr/Ala-tRNA-synth_IIc_edit"/>
</dbReference>
<feature type="non-terminal residue" evidence="2">
    <location>
        <position position="114"/>
    </location>
</feature>
<evidence type="ECO:0000313" key="2">
    <source>
        <dbReference type="EMBL" id="GAF81744.1"/>
    </source>
</evidence>
<reference evidence="2" key="1">
    <citation type="journal article" date="2014" name="Front. Microbiol.">
        <title>High frequency of phylogenetically diverse reductive dehalogenase-homologous genes in deep subseafloor sedimentary metagenomes.</title>
        <authorList>
            <person name="Kawai M."/>
            <person name="Futagami T."/>
            <person name="Toyoda A."/>
            <person name="Takaki Y."/>
            <person name="Nishi S."/>
            <person name="Hori S."/>
            <person name="Arai W."/>
            <person name="Tsubouchi T."/>
            <person name="Morono Y."/>
            <person name="Uchiyama I."/>
            <person name="Ito T."/>
            <person name="Fujiyama A."/>
            <person name="Inagaki F."/>
            <person name="Takami H."/>
        </authorList>
    </citation>
    <scope>NUCLEOTIDE SEQUENCE</scope>
    <source>
        <strain evidence="2">Expedition CK06-06</strain>
    </source>
</reference>
<accession>X0SL48</accession>
<dbReference type="PANTHER" id="PTHR11451:SF44">
    <property type="entry name" value="THREONINE--TRNA LIGASE, CHLOROPLASTIC_MITOCHONDRIAL 2"/>
    <property type="match status" value="1"/>
</dbReference>
<dbReference type="EMBL" id="BARS01000729">
    <property type="protein sequence ID" value="GAF81744.1"/>
    <property type="molecule type" value="Genomic_DNA"/>
</dbReference>
<name>X0SL48_9ZZZZ</name>
<protein>
    <recommendedName>
        <fullName evidence="3">Threonine--tRNA ligase</fullName>
    </recommendedName>
</protein>
<evidence type="ECO:0000256" key="1">
    <source>
        <dbReference type="ARBA" id="ARBA00022917"/>
    </source>
</evidence>
<proteinExistence type="predicted"/>
<keyword evidence="1" id="KW-0648">Protein biosynthesis</keyword>
<sequence>MKATDSKEDLNLEILRHSASHIMAQAVKRLFPKAKLGIGPAIKNGFYYDFGIDGTVLSQNLDRVQKEMRKIIKEDLPIEKEVLTKEKAAKVFRQREEPYKVQLLEEIEDETVTV</sequence>
<dbReference type="Gene3D" id="3.30.54.20">
    <property type="match status" value="1"/>
</dbReference>
<gene>
    <name evidence="2" type="ORF">S01H1_01638</name>
</gene>
<dbReference type="GO" id="GO:0000166">
    <property type="term" value="F:nucleotide binding"/>
    <property type="evidence" value="ECO:0007669"/>
    <property type="project" value="InterPro"/>
</dbReference>
<dbReference type="AlphaFoldDB" id="X0SL48"/>
<dbReference type="GO" id="GO:0006435">
    <property type="term" value="P:threonyl-tRNA aminoacylation"/>
    <property type="evidence" value="ECO:0007669"/>
    <property type="project" value="TreeGrafter"/>
</dbReference>
<organism evidence="2">
    <name type="scientific">marine sediment metagenome</name>
    <dbReference type="NCBI Taxonomy" id="412755"/>
    <lineage>
        <taxon>unclassified sequences</taxon>
        <taxon>metagenomes</taxon>
        <taxon>ecological metagenomes</taxon>
    </lineage>
</organism>
<dbReference type="GO" id="GO:0004829">
    <property type="term" value="F:threonine-tRNA ligase activity"/>
    <property type="evidence" value="ECO:0007669"/>
    <property type="project" value="TreeGrafter"/>
</dbReference>
<comment type="caution">
    <text evidence="2">The sequence shown here is derived from an EMBL/GenBank/DDBJ whole genome shotgun (WGS) entry which is preliminary data.</text>
</comment>